<reference evidence="1 2" key="1">
    <citation type="submission" date="2015-01" db="EMBL/GenBank/DDBJ databases">
        <title>Evolution of Trichinella species and genotypes.</title>
        <authorList>
            <person name="Korhonen P.K."/>
            <person name="Edoardo P."/>
            <person name="Giuseppe L.R."/>
            <person name="Gasser R.B."/>
        </authorList>
    </citation>
    <scope>NUCLEOTIDE SEQUENCE [LARGE SCALE GENOMIC DNA]</scope>
    <source>
        <strain evidence="1">ISS1980</strain>
    </source>
</reference>
<keyword evidence="2" id="KW-1185">Reference proteome</keyword>
<dbReference type="AlphaFoldDB" id="A0A0V1MMG0"/>
<proteinExistence type="predicted"/>
<comment type="caution">
    <text evidence="1">The sequence shown here is derived from an EMBL/GenBank/DDBJ whole genome shotgun (WGS) entry which is preliminary data.</text>
</comment>
<protein>
    <submittedName>
        <fullName evidence="1">Uncharacterized protein</fullName>
    </submittedName>
</protein>
<dbReference type="Proteomes" id="UP000054843">
    <property type="component" value="Unassembled WGS sequence"/>
</dbReference>
<dbReference type="EMBL" id="JYDO01000069">
    <property type="protein sequence ID" value="KRZ73009.1"/>
    <property type="molecule type" value="Genomic_DNA"/>
</dbReference>
<name>A0A0V1MMG0_9BILA</name>
<accession>A0A0V1MMG0</accession>
<gene>
    <name evidence="1" type="ORF">T10_6512</name>
</gene>
<evidence type="ECO:0000313" key="1">
    <source>
        <dbReference type="EMBL" id="KRZ73009.1"/>
    </source>
</evidence>
<evidence type="ECO:0000313" key="2">
    <source>
        <dbReference type="Proteomes" id="UP000054843"/>
    </source>
</evidence>
<sequence>MSSFIAFEVNDKRLQNERRILKFANFVHSFYLNALLLHNFKIYVISNIKLRRMSSRCSTISIADNL</sequence>
<organism evidence="1 2">
    <name type="scientific">Trichinella papuae</name>
    <dbReference type="NCBI Taxonomy" id="268474"/>
    <lineage>
        <taxon>Eukaryota</taxon>
        <taxon>Metazoa</taxon>
        <taxon>Ecdysozoa</taxon>
        <taxon>Nematoda</taxon>
        <taxon>Enoplea</taxon>
        <taxon>Dorylaimia</taxon>
        <taxon>Trichinellida</taxon>
        <taxon>Trichinellidae</taxon>
        <taxon>Trichinella</taxon>
    </lineage>
</organism>